<reference evidence="8 9" key="1">
    <citation type="submission" date="2018-05" db="EMBL/GenBank/DDBJ databases">
        <title>The Hungate 1000. A catalogue of reference genomes from the rumen microbiome.</title>
        <authorList>
            <person name="Kelly W."/>
        </authorList>
    </citation>
    <scope>NUCLEOTIDE SEQUENCE [LARGE SCALE GENOMIC DNA]</scope>
    <source>
        <strain evidence="8 9">SAb67</strain>
    </source>
</reference>
<dbReference type="GO" id="GO:0016987">
    <property type="term" value="F:sigma factor activity"/>
    <property type="evidence" value="ECO:0007669"/>
    <property type="project" value="UniProtKB-KW"/>
</dbReference>
<evidence type="ECO:0000313" key="8">
    <source>
        <dbReference type="EMBL" id="PWJ14748.1"/>
    </source>
</evidence>
<accession>A0A315YRB4</accession>
<dbReference type="Pfam" id="PF04542">
    <property type="entry name" value="Sigma70_r2"/>
    <property type="match status" value="1"/>
</dbReference>
<keyword evidence="4" id="KW-0238">DNA-binding</keyword>
<gene>
    <name evidence="8" type="ORF">IE37_00734</name>
</gene>
<evidence type="ECO:0000259" key="6">
    <source>
        <dbReference type="Pfam" id="PF04542"/>
    </source>
</evidence>
<dbReference type="InterPro" id="IPR039425">
    <property type="entry name" value="RNA_pol_sigma-70-like"/>
</dbReference>
<dbReference type="InterPro" id="IPR036388">
    <property type="entry name" value="WH-like_DNA-bd_sf"/>
</dbReference>
<proteinExistence type="inferred from homology"/>
<dbReference type="Gene3D" id="1.10.10.10">
    <property type="entry name" value="Winged helix-like DNA-binding domain superfamily/Winged helix DNA-binding domain"/>
    <property type="match status" value="1"/>
</dbReference>
<dbReference type="GO" id="GO:0006352">
    <property type="term" value="P:DNA-templated transcription initiation"/>
    <property type="evidence" value="ECO:0007669"/>
    <property type="project" value="InterPro"/>
</dbReference>
<dbReference type="SUPFAM" id="SSF88659">
    <property type="entry name" value="Sigma3 and sigma4 domains of RNA polymerase sigma factors"/>
    <property type="match status" value="1"/>
</dbReference>
<comment type="caution">
    <text evidence="8">The sequence shown here is derived from an EMBL/GenBank/DDBJ whole genome shotgun (WGS) entry which is preliminary data.</text>
</comment>
<evidence type="ECO:0000256" key="2">
    <source>
        <dbReference type="ARBA" id="ARBA00023015"/>
    </source>
</evidence>
<dbReference type="RefSeq" id="WP_109725608.1">
    <property type="nucleotide sequence ID" value="NZ_QGDI01000002.1"/>
</dbReference>
<organism evidence="8 9">
    <name type="scientific">Ruminococcus flavefaciens</name>
    <dbReference type="NCBI Taxonomy" id="1265"/>
    <lineage>
        <taxon>Bacteria</taxon>
        <taxon>Bacillati</taxon>
        <taxon>Bacillota</taxon>
        <taxon>Clostridia</taxon>
        <taxon>Eubacteriales</taxon>
        <taxon>Oscillospiraceae</taxon>
        <taxon>Ruminococcus</taxon>
    </lineage>
</organism>
<dbReference type="EMBL" id="QGDI01000002">
    <property type="protein sequence ID" value="PWJ14748.1"/>
    <property type="molecule type" value="Genomic_DNA"/>
</dbReference>
<dbReference type="OrthoDB" id="9784984at2"/>
<dbReference type="InterPro" id="IPR013325">
    <property type="entry name" value="RNA_pol_sigma_r2"/>
</dbReference>
<name>A0A315YRB4_RUMFL</name>
<protein>
    <submittedName>
        <fullName evidence="8">RNA polymerase sigma-70 factor (ECF subfamily)</fullName>
    </submittedName>
</protein>
<evidence type="ECO:0000313" key="9">
    <source>
        <dbReference type="Proteomes" id="UP000245720"/>
    </source>
</evidence>
<evidence type="ECO:0000256" key="1">
    <source>
        <dbReference type="ARBA" id="ARBA00010641"/>
    </source>
</evidence>
<keyword evidence="2" id="KW-0805">Transcription regulation</keyword>
<keyword evidence="3" id="KW-0731">Sigma factor</keyword>
<dbReference type="NCBIfam" id="TIGR02937">
    <property type="entry name" value="sigma70-ECF"/>
    <property type="match status" value="1"/>
</dbReference>
<evidence type="ECO:0000256" key="5">
    <source>
        <dbReference type="ARBA" id="ARBA00023163"/>
    </source>
</evidence>
<dbReference type="Pfam" id="PF08281">
    <property type="entry name" value="Sigma70_r4_2"/>
    <property type="match status" value="1"/>
</dbReference>
<dbReference type="InterPro" id="IPR013249">
    <property type="entry name" value="RNA_pol_sigma70_r4_t2"/>
</dbReference>
<dbReference type="Gene3D" id="1.10.1740.10">
    <property type="match status" value="1"/>
</dbReference>
<dbReference type="Proteomes" id="UP000245720">
    <property type="component" value="Unassembled WGS sequence"/>
</dbReference>
<dbReference type="InterPro" id="IPR014284">
    <property type="entry name" value="RNA_pol_sigma-70_dom"/>
</dbReference>
<keyword evidence="5" id="KW-0804">Transcription</keyword>
<feature type="domain" description="RNA polymerase sigma factor 70 region 4 type 2" evidence="7">
    <location>
        <begin position="119"/>
        <end position="170"/>
    </location>
</feature>
<evidence type="ECO:0000256" key="4">
    <source>
        <dbReference type="ARBA" id="ARBA00023125"/>
    </source>
</evidence>
<dbReference type="InterPro" id="IPR013324">
    <property type="entry name" value="RNA_pol_sigma_r3/r4-like"/>
</dbReference>
<dbReference type="SUPFAM" id="SSF88946">
    <property type="entry name" value="Sigma2 domain of RNA polymerase sigma factors"/>
    <property type="match status" value="1"/>
</dbReference>
<evidence type="ECO:0000259" key="7">
    <source>
        <dbReference type="Pfam" id="PF08281"/>
    </source>
</evidence>
<dbReference type="GO" id="GO:0003677">
    <property type="term" value="F:DNA binding"/>
    <property type="evidence" value="ECO:0007669"/>
    <property type="project" value="UniProtKB-KW"/>
</dbReference>
<comment type="similarity">
    <text evidence="1">Belongs to the sigma-70 factor family. ECF subfamily.</text>
</comment>
<sequence>MDNGSGSYDRYLAGDDSAMGDLVREYKDGLTFFLNSFTNDIFDAEELMEETFFRLAYKKPKYSGKSSFRTWLYAIARNLAIDYLRKRKRTATVSVDECYDLRSDQDIEKDYLLEERKAIIHRLMQKLKYEYRQVICLIYIEGFSNSETAVIMHKSSRQITNMLYQAKKALRAELEKEGITYAGL</sequence>
<dbReference type="PANTHER" id="PTHR43133:SF8">
    <property type="entry name" value="RNA POLYMERASE SIGMA FACTOR HI_1459-RELATED"/>
    <property type="match status" value="1"/>
</dbReference>
<dbReference type="AlphaFoldDB" id="A0A315YRB4"/>
<dbReference type="InterPro" id="IPR007627">
    <property type="entry name" value="RNA_pol_sigma70_r2"/>
</dbReference>
<feature type="domain" description="RNA polymerase sigma-70 region 2" evidence="6">
    <location>
        <begin position="22"/>
        <end position="90"/>
    </location>
</feature>
<evidence type="ECO:0000256" key="3">
    <source>
        <dbReference type="ARBA" id="ARBA00023082"/>
    </source>
</evidence>
<dbReference type="PANTHER" id="PTHR43133">
    <property type="entry name" value="RNA POLYMERASE ECF-TYPE SIGMA FACTO"/>
    <property type="match status" value="1"/>
</dbReference>